<dbReference type="InterPro" id="IPR011989">
    <property type="entry name" value="ARM-like"/>
</dbReference>
<dbReference type="AlphaFoldDB" id="A0A7S2LWS1"/>
<evidence type="ECO:0000256" key="3">
    <source>
        <dbReference type="ARBA" id="ARBA00022454"/>
    </source>
</evidence>
<dbReference type="Pfam" id="PF12719">
    <property type="entry name" value="Cnd3"/>
    <property type="match status" value="1"/>
</dbReference>
<dbReference type="GO" id="GO:0051301">
    <property type="term" value="P:cell division"/>
    <property type="evidence" value="ECO:0007669"/>
    <property type="project" value="UniProtKB-KW"/>
</dbReference>
<sequence>MTTFSEPPPPSTDDDCQSVSEIINTHFNTYQRSDTSSTKKNVSRTAEALHHHVLSFVLSNKNSNNDDGNMMTEQEVSKEVAAAVTRCMDGAMSIIAASKKKDSWAESVTSILELAAAYATTGKDQLVARAVINRAIEYLVVEKDTIRMESCTMLGWCVGYLVESCKPAVSILKKKGKHNNGDAANNNNTKRTNDATAGWKLECLIDIGKALQPRLTDKIAKVRNAAISACVPLFSSDGAKTIVGTTTPTADSKNFEVMMNSIQNTLLWIMTNDSSAPNRALVAKQCCGRSVVSKETIPYVIERVKDVDVKVREAALDSLRENVNLDDLTEDQRVEILRYGLTKRCSSTHAKAVELLCANWLKSAKFDPIVLLDSLNPVLNESVCELATEVIINMASKIDCDNSDDVGVELVQKHFGGPEIRSFQQQILKKRSVTQNDDEGGLSPSLAFFLRVKCNAATNKVETISDVINDIPTLCNLLNSHVDKLIEFNKEEDDDEEMDEDERDAYEDAQNFICLQLIHMANTSELQEEGSRRHFISIMRSMLSRLATPDDLVDACVKTMALAHDTESHFLQTISEILVDIEDDNSTDHDEKAIVVVRQMRTISILSFVLENIGGKMVGNPILASTLQHLLPAVTSKNAVIREHGVICLSKFCLLSEEDKIMDEFKPLLMQIAGSVEERVEVRAQAMLALCDLTLLHKDMLQLSDEGGNNESTTFKELLLEMLGHPKQGIAVIAAEVAAKLLLAGCLHDPTIIAWLLVIYFDASLTEVEDDDDVDGSEVKKVGSPVRLQQLLSIFFPTYSMSSLDANDAIMAAVGPLLTIVNGKLEGKKQAKALNQWPIAKMVEYICYNVDLADKKKKEESADETDQAEVDNGSQVKEEGEGDNQAEATAEDDDTVVEASSTLLASIDIAEFLSEEGASAPTYYNRALAKMLGSASIDVDAEDTALLSRLKSQVAEAEYSTDDGPTVNQVKKLLTLLADVADFEEDERSYSSEDTSGEPEEEEQEEEELDAKSVATDKEDLSGDESFTTATFEENIEKENVRLSMGSMKSARLSMGSMKSAIEHESEVEETPSKRVSLGAVN</sequence>
<evidence type="ECO:0000256" key="4">
    <source>
        <dbReference type="ARBA" id="ARBA00022618"/>
    </source>
</evidence>
<evidence type="ECO:0000259" key="9">
    <source>
        <dbReference type="Pfam" id="PF12719"/>
    </source>
</evidence>
<evidence type="ECO:0000256" key="6">
    <source>
        <dbReference type="ARBA" id="ARBA00023067"/>
    </source>
</evidence>
<evidence type="ECO:0000256" key="1">
    <source>
        <dbReference type="ARBA" id="ARBA00004286"/>
    </source>
</evidence>
<feature type="region of interest" description="Disordered" evidence="8">
    <location>
        <begin position="858"/>
        <end position="894"/>
    </location>
</feature>
<feature type="compositionally biased region" description="Acidic residues" evidence="8">
    <location>
        <begin position="995"/>
        <end position="1009"/>
    </location>
</feature>
<gene>
    <name evidence="10" type="ORF">SMAR0320_LOCUS16806</name>
</gene>
<feature type="region of interest" description="Disordered" evidence="8">
    <location>
        <begin position="984"/>
        <end position="1034"/>
    </location>
</feature>
<evidence type="ECO:0000256" key="7">
    <source>
        <dbReference type="ARBA" id="ARBA00023306"/>
    </source>
</evidence>
<dbReference type="GO" id="GO:0000793">
    <property type="term" value="C:condensed chromosome"/>
    <property type="evidence" value="ECO:0007669"/>
    <property type="project" value="TreeGrafter"/>
</dbReference>
<dbReference type="SUPFAM" id="SSF48371">
    <property type="entry name" value="ARM repeat"/>
    <property type="match status" value="1"/>
</dbReference>
<accession>A0A7S2LWS1</accession>
<evidence type="ECO:0000256" key="5">
    <source>
        <dbReference type="ARBA" id="ARBA00022776"/>
    </source>
</evidence>
<evidence type="ECO:0000313" key="10">
    <source>
        <dbReference type="EMBL" id="CAD9618677.1"/>
    </source>
</evidence>
<dbReference type="EMBL" id="HBGZ01023649">
    <property type="protein sequence ID" value="CAD9618677.1"/>
    <property type="molecule type" value="Transcribed_RNA"/>
</dbReference>
<dbReference type="PANTHER" id="PTHR14418:SF5">
    <property type="entry name" value="CONDENSIN COMPLEX SUBUNIT 3"/>
    <property type="match status" value="1"/>
</dbReference>
<keyword evidence="3" id="KW-0158">Chromosome</keyword>
<feature type="domain" description="Nuclear condensin complex subunit 3 C-terminal" evidence="9">
    <location>
        <begin position="602"/>
        <end position="933"/>
    </location>
</feature>
<keyword evidence="7" id="KW-0131">Cell cycle</keyword>
<dbReference type="InterPro" id="IPR016024">
    <property type="entry name" value="ARM-type_fold"/>
</dbReference>
<protein>
    <recommendedName>
        <fullName evidence="9">Nuclear condensin complex subunit 3 C-terminal domain-containing protein</fullName>
    </recommendedName>
</protein>
<feature type="compositionally biased region" description="Acidic residues" evidence="8">
    <location>
        <begin position="880"/>
        <end position="894"/>
    </location>
</feature>
<comment type="similarity">
    <text evidence="2">Belongs to the CND3 (condensin subunit 3) family.</text>
</comment>
<dbReference type="InterPro" id="IPR025977">
    <property type="entry name" value="Cnd3_C"/>
</dbReference>
<proteinExistence type="inferred from homology"/>
<name>A0A7S2LWS1_9STRA</name>
<dbReference type="GO" id="GO:0000796">
    <property type="term" value="C:condensin complex"/>
    <property type="evidence" value="ECO:0007669"/>
    <property type="project" value="InterPro"/>
</dbReference>
<dbReference type="Gene3D" id="1.25.10.10">
    <property type="entry name" value="Leucine-rich Repeat Variant"/>
    <property type="match status" value="2"/>
</dbReference>
<keyword evidence="4" id="KW-0132">Cell division</keyword>
<keyword evidence="6" id="KW-0226">DNA condensation</keyword>
<keyword evidence="5" id="KW-0498">Mitosis</keyword>
<comment type="subcellular location">
    <subcellularLocation>
        <location evidence="1">Chromosome</location>
    </subcellularLocation>
</comment>
<evidence type="ECO:0000256" key="8">
    <source>
        <dbReference type="SAM" id="MobiDB-lite"/>
    </source>
</evidence>
<dbReference type="InterPro" id="IPR027165">
    <property type="entry name" value="CND3"/>
</dbReference>
<reference evidence="10" key="1">
    <citation type="submission" date="2021-01" db="EMBL/GenBank/DDBJ databases">
        <authorList>
            <person name="Corre E."/>
            <person name="Pelletier E."/>
            <person name="Niang G."/>
            <person name="Scheremetjew M."/>
            <person name="Finn R."/>
            <person name="Kale V."/>
            <person name="Holt S."/>
            <person name="Cochrane G."/>
            <person name="Meng A."/>
            <person name="Brown T."/>
            <person name="Cohen L."/>
        </authorList>
    </citation>
    <scope>NUCLEOTIDE SEQUENCE</scope>
    <source>
        <strain evidence="10">SM1012Den-03</strain>
    </source>
</reference>
<dbReference type="PANTHER" id="PTHR14418">
    <property type="entry name" value="CONDENSIN COMPLEX SUBUNIT 3-RELATED"/>
    <property type="match status" value="1"/>
</dbReference>
<organism evidence="10">
    <name type="scientific">Skeletonema marinoi</name>
    <dbReference type="NCBI Taxonomy" id="267567"/>
    <lineage>
        <taxon>Eukaryota</taxon>
        <taxon>Sar</taxon>
        <taxon>Stramenopiles</taxon>
        <taxon>Ochrophyta</taxon>
        <taxon>Bacillariophyta</taxon>
        <taxon>Coscinodiscophyceae</taxon>
        <taxon>Thalassiosirophycidae</taxon>
        <taxon>Thalassiosirales</taxon>
        <taxon>Skeletonemataceae</taxon>
        <taxon>Skeletonema</taxon>
        <taxon>Skeletonema marinoi-dohrnii complex</taxon>
    </lineage>
</organism>
<dbReference type="GO" id="GO:0007076">
    <property type="term" value="P:mitotic chromosome condensation"/>
    <property type="evidence" value="ECO:0007669"/>
    <property type="project" value="InterPro"/>
</dbReference>
<evidence type="ECO:0000256" key="2">
    <source>
        <dbReference type="ARBA" id="ARBA00006533"/>
    </source>
</evidence>
<feature type="region of interest" description="Disordered" evidence="8">
    <location>
        <begin position="1052"/>
        <end position="1082"/>
    </location>
</feature>